<evidence type="ECO:0000313" key="4">
    <source>
        <dbReference type="EMBL" id="SMF38612.1"/>
    </source>
</evidence>
<feature type="domain" description="HTH tetR-type" evidence="3">
    <location>
        <begin position="17"/>
        <end position="77"/>
    </location>
</feature>
<dbReference type="InterPro" id="IPR001647">
    <property type="entry name" value="HTH_TetR"/>
</dbReference>
<evidence type="ECO:0000313" key="5">
    <source>
        <dbReference type="Proteomes" id="UP000192917"/>
    </source>
</evidence>
<organism evidence="4 5">
    <name type="scientific">Tistlia consotensis USBA 355</name>
    <dbReference type="NCBI Taxonomy" id="560819"/>
    <lineage>
        <taxon>Bacteria</taxon>
        <taxon>Pseudomonadati</taxon>
        <taxon>Pseudomonadota</taxon>
        <taxon>Alphaproteobacteria</taxon>
        <taxon>Rhodospirillales</taxon>
        <taxon>Rhodovibrionaceae</taxon>
        <taxon>Tistlia</taxon>
    </lineage>
</organism>
<dbReference type="STRING" id="560819.SAMN05428998_11347"/>
<gene>
    <name evidence="4" type="ORF">SAMN05428998_11347</name>
</gene>
<dbReference type="InterPro" id="IPR009057">
    <property type="entry name" value="Homeodomain-like_sf"/>
</dbReference>
<dbReference type="SUPFAM" id="SSF48498">
    <property type="entry name" value="Tetracyclin repressor-like, C-terminal domain"/>
    <property type="match status" value="1"/>
</dbReference>
<dbReference type="Pfam" id="PF00440">
    <property type="entry name" value="TetR_N"/>
    <property type="match status" value="1"/>
</dbReference>
<dbReference type="InterPro" id="IPR036271">
    <property type="entry name" value="Tet_transcr_reg_TetR-rel_C_sf"/>
</dbReference>
<reference evidence="4 5" key="1">
    <citation type="submission" date="2017-04" db="EMBL/GenBank/DDBJ databases">
        <authorList>
            <person name="Afonso C.L."/>
            <person name="Miller P.J."/>
            <person name="Scott M.A."/>
            <person name="Spackman E."/>
            <person name="Goraichik I."/>
            <person name="Dimitrov K.M."/>
            <person name="Suarez D.L."/>
            <person name="Swayne D.E."/>
        </authorList>
    </citation>
    <scope>NUCLEOTIDE SEQUENCE [LARGE SCALE GENOMIC DNA]</scope>
    <source>
        <strain evidence="4 5">USBA 355</strain>
    </source>
</reference>
<proteinExistence type="predicted"/>
<dbReference type="Gene3D" id="1.10.357.10">
    <property type="entry name" value="Tetracycline Repressor, domain 2"/>
    <property type="match status" value="1"/>
</dbReference>
<dbReference type="InterPro" id="IPR039536">
    <property type="entry name" value="TetR_C_Proteobacteria"/>
</dbReference>
<dbReference type="GO" id="GO:0003700">
    <property type="term" value="F:DNA-binding transcription factor activity"/>
    <property type="evidence" value="ECO:0007669"/>
    <property type="project" value="TreeGrafter"/>
</dbReference>
<dbReference type="PROSITE" id="PS50977">
    <property type="entry name" value="HTH_TETR_2"/>
    <property type="match status" value="1"/>
</dbReference>
<dbReference type="GO" id="GO:0000976">
    <property type="term" value="F:transcription cis-regulatory region binding"/>
    <property type="evidence" value="ECO:0007669"/>
    <property type="project" value="TreeGrafter"/>
</dbReference>
<dbReference type="AlphaFoldDB" id="A0A1Y6C009"/>
<dbReference type="RefSeq" id="WP_085123726.1">
    <property type="nucleotide sequence ID" value="NZ_FWZX01000013.1"/>
</dbReference>
<dbReference type="SUPFAM" id="SSF46689">
    <property type="entry name" value="Homeodomain-like"/>
    <property type="match status" value="1"/>
</dbReference>
<dbReference type="Proteomes" id="UP000192917">
    <property type="component" value="Unassembled WGS sequence"/>
</dbReference>
<dbReference type="PANTHER" id="PTHR30055">
    <property type="entry name" value="HTH-TYPE TRANSCRIPTIONAL REGULATOR RUTR"/>
    <property type="match status" value="1"/>
</dbReference>
<feature type="DNA-binding region" description="H-T-H motif" evidence="2">
    <location>
        <begin position="40"/>
        <end position="59"/>
    </location>
</feature>
<dbReference type="Pfam" id="PF14246">
    <property type="entry name" value="TetR_C_7"/>
    <property type="match status" value="1"/>
</dbReference>
<keyword evidence="5" id="KW-1185">Reference proteome</keyword>
<evidence type="ECO:0000256" key="2">
    <source>
        <dbReference type="PROSITE-ProRule" id="PRU00335"/>
    </source>
</evidence>
<protein>
    <submittedName>
        <fullName evidence="4">Transcriptional regulator, TetR family</fullName>
    </submittedName>
</protein>
<sequence>MTDDTTTAARKIQSRGEARRRAMIEAAWQVMQDKGCEAATLNDIISLSGGSRATLYEAFGGKDGLLEAAVAERCSAFSESMQLVLDERNDPRAVLLALAAAFLEKVFAPESIRTMGIFCAEGGRFPHMIETFLRHGPRELSGRVARYLESATRAGKLQVEDPELAADLFLSMLQGQWVLRVIAQCAPPPTPEQLRSRAETAVAIFLDGLGAGRKG</sequence>
<dbReference type="PANTHER" id="PTHR30055:SF146">
    <property type="entry name" value="HTH-TYPE TRANSCRIPTIONAL DUAL REGULATOR CECR"/>
    <property type="match status" value="1"/>
</dbReference>
<accession>A0A1Y6C009</accession>
<evidence type="ECO:0000259" key="3">
    <source>
        <dbReference type="PROSITE" id="PS50977"/>
    </source>
</evidence>
<dbReference type="InterPro" id="IPR050109">
    <property type="entry name" value="HTH-type_TetR-like_transc_reg"/>
</dbReference>
<evidence type="ECO:0000256" key="1">
    <source>
        <dbReference type="ARBA" id="ARBA00023125"/>
    </source>
</evidence>
<dbReference type="EMBL" id="FWZX01000013">
    <property type="protein sequence ID" value="SMF38612.1"/>
    <property type="molecule type" value="Genomic_DNA"/>
</dbReference>
<name>A0A1Y6C009_9PROT</name>
<keyword evidence="1 2" id="KW-0238">DNA-binding</keyword>
<dbReference type="Gene3D" id="1.10.10.60">
    <property type="entry name" value="Homeodomain-like"/>
    <property type="match status" value="1"/>
</dbReference>